<accession>A0A8X6UAJ3</accession>
<dbReference type="AlphaFoldDB" id="A0A8X6UAJ3"/>
<gene>
    <name evidence="1" type="ORF">NPIL_281561</name>
</gene>
<dbReference type="EMBL" id="BMAW01075588">
    <property type="protein sequence ID" value="GFT97669.1"/>
    <property type="molecule type" value="Genomic_DNA"/>
</dbReference>
<keyword evidence="2" id="KW-1185">Reference proteome</keyword>
<proteinExistence type="predicted"/>
<name>A0A8X6UAJ3_NEPPI</name>
<comment type="caution">
    <text evidence="1">The sequence shown here is derived from an EMBL/GenBank/DDBJ whole genome shotgun (WGS) entry which is preliminary data.</text>
</comment>
<evidence type="ECO:0000313" key="2">
    <source>
        <dbReference type="Proteomes" id="UP000887013"/>
    </source>
</evidence>
<sequence>MKKELSKRRSDDEATTQEWLSGIGRDSFVEGIEKPVLRLDRSAKGDHRHRRNISRFDVLSVSESRRKYSICHLDADNVICNL</sequence>
<dbReference type="OrthoDB" id="6431520at2759"/>
<dbReference type="Proteomes" id="UP000887013">
    <property type="component" value="Unassembled WGS sequence"/>
</dbReference>
<protein>
    <submittedName>
        <fullName evidence="1">Uncharacterized protein</fullName>
    </submittedName>
</protein>
<organism evidence="1 2">
    <name type="scientific">Nephila pilipes</name>
    <name type="common">Giant wood spider</name>
    <name type="synonym">Nephila maculata</name>
    <dbReference type="NCBI Taxonomy" id="299642"/>
    <lineage>
        <taxon>Eukaryota</taxon>
        <taxon>Metazoa</taxon>
        <taxon>Ecdysozoa</taxon>
        <taxon>Arthropoda</taxon>
        <taxon>Chelicerata</taxon>
        <taxon>Arachnida</taxon>
        <taxon>Araneae</taxon>
        <taxon>Araneomorphae</taxon>
        <taxon>Entelegynae</taxon>
        <taxon>Araneoidea</taxon>
        <taxon>Nephilidae</taxon>
        <taxon>Nephila</taxon>
    </lineage>
</organism>
<reference evidence="1" key="1">
    <citation type="submission" date="2020-08" db="EMBL/GenBank/DDBJ databases">
        <title>Multicomponent nature underlies the extraordinary mechanical properties of spider dragline silk.</title>
        <authorList>
            <person name="Kono N."/>
            <person name="Nakamura H."/>
            <person name="Mori M."/>
            <person name="Yoshida Y."/>
            <person name="Ohtoshi R."/>
            <person name="Malay A.D."/>
            <person name="Moran D.A.P."/>
            <person name="Tomita M."/>
            <person name="Numata K."/>
            <person name="Arakawa K."/>
        </authorList>
    </citation>
    <scope>NUCLEOTIDE SEQUENCE</scope>
</reference>
<evidence type="ECO:0000313" key="1">
    <source>
        <dbReference type="EMBL" id="GFT97669.1"/>
    </source>
</evidence>